<reference evidence="1" key="2">
    <citation type="submission" date="2023-05" db="EMBL/GenBank/DDBJ databases">
        <authorList>
            <person name="Fouks B."/>
        </authorList>
    </citation>
    <scope>NUCLEOTIDE SEQUENCE</scope>
    <source>
        <strain evidence="1">Stay&amp;Tobe</strain>
        <tissue evidence="1">Testes</tissue>
    </source>
</reference>
<evidence type="ECO:0000313" key="1">
    <source>
        <dbReference type="EMBL" id="KAJ9575790.1"/>
    </source>
</evidence>
<dbReference type="Proteomes" id="UP001233999">
    <property type="component" value="Unassembled WGS sequence"/>
</dbReference>
<dbReference type="AlphaFoldDB" id="A0AAD7Z8M2"/>
<feature type="non-terminal residue" evidence="1">
    <location>
        <position position="75"/>
    </location>
</feature>
<dbReference type="EMBL" id="JASPKZ010009820">
    <property type="protein sequence ID" value="KAJ9575790.1"/>
    <property type="molecule type" value="Genomic_DNA"/>
</dbReference>
<gene>
    <name evidence="1" type="ORF">L9F63_007331</name>
</gene>
<protein>
    <submittedName>
        <fullName evidence="1">Uncharacterized protein</fullName>
    </submittedName>
</protein>
<feature type="non-terminal residue" evidence="1">
    <location>
        <position position="1"/>
    </location>
</feature>
<comment type="caution">
    <text evidence="1">The sequence shown here is derived from an EMBL/GenBank/DDBJ whole genome shotgun (WGS) entry which is preliminary data.</text>
</comment>
<proteinExistence type="predicted"/>
<accession>A0AAD7Z8M2</accession>
<evidence type="ECO:0000313" key="2">
    <source>
        <dbReference type="Proteomes" id="UP001233999"/>
    </source>
</evidence>
<keyword evidence="2" id="KW-1185">Reference proteome</keyword>
<reference evidence="1" key="1">
    <citation type="journal article" date="2023" name="IScience">
        <title>Live-bearing cockroach genome reveals convergent evolutionary mechanisms linked to viviparity in insects and beyond.</title>
        <authorList>
            <person name="Fouks B."/>
            <person name="Harrison M.C."/>
            <person name="Mikhailova A.A."/>
            <person name="Marchal E."/>
            <person name="English S."/>
            <person name="Carruthers M."/>
            <person name="Jennings E.C."/>
            <person name="Chiamaka E.L."/>
            <person name="Frigard R.A."/>
            <person name="Pippel M."/>
            <person name="Attardo G.M."/>
            <person name="Benoit J.B."/>
            <person name="Bornberg-Bauer E."/>
            <person name="Tobe S.S."/>
        </authorList>
    </citation>
    <scope>NUCLEOTIDE SEQUENCE</scope>
    <source>
        <strain evidence="1">Stay&amp;Tobe</strain>
    </source>
</reference>
<sequence>DPGRRDPETSIVNSVLLCPHDGLLYDPENSEESGSSNKFVVLSDEEWKILGSFYSSDYDIAVRRNSSTNILLTEP</sequence>
<name>A0AAD7Z8M2_DIPPU</name>
<organism evidence="1 2">
    <name type="scientific">Diploptera punctata</name>
    <name type="common">Pacific beetle cockroach</name>
    <dbReference type="NCBI Taxonomy" id="6984"/>
    <lineage>
        <taxon>Eukaryota</taxon>
        <taxon>Metazoa</taxon>
        <taxon>Ecdysozoa</taxon>
        <taxon>Arthropoda</taxon>
        <taxon>Hexapoda</taxon>
        <taxon>Insecta</taxon>
        <taxon>Pterygota</taxon>
        <taxon>Neoptera</taxon>
        <taxon>Polyneoptera</taxon>
        <taxon>Dictyoptera</taxon>
        <taxon>Blattodea</taxon>
        <taxon>Blaberoidea</taxon>
        <taxon>Blaberidae</taxon>
        <taxon>Diplopterinae</taxon>
        <taxon>Diploptera</taxon>
    </lineage>
</organism>